<gene>
    <name evidence="1" type="ORF">RFULGI_LOCUS10553</name>
</gene>
<dbReference type="AlphaFoldDB" id="A0A9N9HTI9"/>
<dbReference type="OrthoDB" id="2440927at2759"/>
<feature type="non-terminal residue" evidence="1">
    <location>
        <position position="990"/>
    </location>
</feature>
<dbReference type="PANTHER" id="PTHR22605:SF1">
    <property type="entry name" value="RZ-TYPE DOMAIN-CONTAINING PROTEIN"/>
    <property type="match status" value="1"/>
</dbReference>
<sequence length="990" mass="115125">PVVLCGSQFPDDGDGDYLYAVLSKIMENTKYYARVALGAYSNPMLYVHPDFKCILAMDEDKLEHTDPPLLNRFEKQRLTINDILSERQKELCEVLLKWVHQISKLQSAKANEFNEKDIFIGFDKEETVQSLRLIAIASLDGIVRARQSILNMRNPQEIIELNNSYFNSGLHDDIESCLRLLLGDGKSRENKDGQLIIVNTFSNINTDVKSCLDALVTCQVDKLSTFKTEAQLQDRIKHFWLDSNDELLVLQCDLSTVNFGCIKLAKFIIEQIRTKYLEKKRKVDINIPIKHACIILHIHREQKATTVSFDFICGWNQITVGTLTPEEENMQIFMQGKITNVMNSVFPFEEILEQELLWCLLCIKYPSTLESVEHIKYLVDEIPQHSRFIEVLKQRTLKWLNENISADWQLQVASDKKILYLHSSFASALRAYVRIIVRKYIAKLLCVLERLSALKTLLNLERKNGDNHLIEFWYQMFNDDSIIDIETLMDAKPDGYPITNGPYSMEFPFSFYIIKQINNYEKLYLEDVKMLEDKKNIDNVTGNLSNEVLVNCFERHLKKSNDLYYKDFLTFISSGLGGIENCKLIDLLLLRRLGKKLILNPIRLHTYWWAKSDIIIAELQLAKLCSSITNELDKEISDDSDFKNSIKDLSDLAIQLTLDRFHMMNDKRELQEWQIEASQVIHLCSELSTDSSPFLHLLNICNDLVSKKIVYPNHLSTIINLGRNYDEIIPLESPDRLYVYEQLFAQAQSSHFTAFTIHCIFRSEEKDWFSTIIRNANEVLNFSSRLNIINRQLERNHDSQLAALCCDVIQKGFFARAELQRLKGLFKDAIQVLCAINVKPLQLVCAIALLKQFVDDLWSSATLDKAFTEPIKFNFIDSNEFMFILNELMQKPHPLIQSLKFYFLKNLRARSFTMSDLKQFFNLNQTTLPWLSDLPWNKDDNSRLPLNPYFMFKEYDEAEDALNKPKLKDFLKKLESYNKFNLRISFIGAI</sequence>
<reference evidence="1" key="1">
    <citation type="submission" date="2021-06" db="EMBL/GenBank/DDBJ databases">
        <authorList>
            <person name="Kallberg Y."/>
            <person name="Tangrot J."/>
            <person name="Rosling A."/>
        </authorList>
    </citation>
    <scope>NUCLEOTIDE SEQUENCE</scope>
    <source>
        <strain evidence="1">IN212</strain>
    </source>
</reference>
<comment type="caution">
    <text evidence="1">The sequence shown here is derived from an EMBL/GenBank/DDBJ whole genome shotgun (WGS) entry which is preliminary data.</text>
</comment>
<name>A0A9N9HTI9_9GLOM</name>
<feature type="non-terminal residue" evidence="1">
    <location>
        <position position="1"/>
    </location>
</feature>
<dbReference type="GO" id="GO:0004842">
    <property type="term" value="F:ubiquitin-protein transferase activity"/>
    <property type="evidence" value="ECO:0007669"/>
    <property type="project" value="InterPro"/>
</dbReference>
<organism evidence="1 2">
    <name type="scientific">Racocetra fulgida</name>
    <dbReference type="NCBI Taxonomy" id="60492"/>
    <lineage>
        <taxon>Eukaryota</taxon>
        <taxon>Fungi</taxon>
        <taxon>Fungi incertae sedis</taxon>
        <taxon>Mucoromycota</taxon>
        <taxon>Glomeromycotina</taxon>
        <taxon>Glomeromycetes</taxon>
        <taxon>Diversisporales</taxon>
        <taxon>Gigasporaceae</taxon>
        <taxon>Racocetra</taxon>
    </lineage>
</organism>
<protein>
    <submittedName>
        <fullName evidence="1">6187_t:CDS:1</fullName>
    </submittedName>
</protein>
<proteinExistence type="predicted"/>
<dbReference type="Proteomes" id="UP000789396">
    <property type="component" value="Unassembled WGS sequence"/>
</dbReference>
<dbReference type="EMBL" id="CAJVPZ010021087">
    <property type="protein sequence ID" value="CAG8704564.1"/>
    <property type="molecule type" value="Genomic_DNA"/>
</dbReference>
<dbReference type="PANTHER" id="PTHR22605">
    <property type="entry name" value="RZ-TYPE DOMAIN-CONTAINING PROTEIN"/>
    <property type="match status" value="1"/>
</dbReference>
<keyword evidence="2" id="KW-1185">Reference proteome</keyword>
<evidence type="ECO:0000313" key="1">
    <source>
        <dbReference type="EMBL" id="CAG8704564.1"/>
    </source>
</evidence>
<dbReference type="InterPro" id="IPR031248">
    <property type="entry name" value="RNF213"/>
</dbReference>
<dbReference type="GO" id="GO:0016887">
    <property type="term" value="F:ATP hydrolysis activity"/>
    <property type="evidence" value="ECO:0007669"/>
    <property type="project" value="InterPro"/>
</dbReference>
<evidence type="ECO:0000313" key="2">
    <source>
        <dbReference type="Proteomes" id="UP000789396"/>
    </source>
</evidence>
<accession>A0A9N9HTI9</accession>